<dbReference type="RefSeq" id="WP_132551010.1">
    <property type="nucleotide sequence ID" value="NZ_SMAA01000017.1"/>
</dbReference>
<dbReference type="InterPro" id="IPR052553">
    <property type="entry name" value="CbiG_hydrolase"/>
</dbReference>
<proteinExistence type="predicted"/>
<feature type="transmembrane region" description="Helical" evidence="1">
    <location>
        <begin position="61"/>
        <end position="80"/>
    </location>
</feature>
<dbReference type="InterPro" id="IPR021745">
    <property type="entry name" value="CbiG_mid"/>
</dbReference>
<dbReference type="SUPFAM" id="SSF159664">
    <property type="entry name" value="CobE/GbiG C-terminal domain-like"/>
    <property type="match status" value="1"/>
</dbReference>
<keyword evidence="6" id="KW-1185">Reference proteome</keyword>
<dbReference type="InterPro" id="IPR021744">
    <property type="entry name" value="CbiG_N"/>
</dbReference>
<feature type="domain" description="Cobalamin synthesis G N-terminal" evidence="3">
    <location>
        <begin position="51"/>
        <end position="131"/>
    </location>
</feature>
<evidence type="ECO:0000256" key="1">
    <source>
        <dbReference type="SAM" id="Phobius"/>
    </source>
</evidence>
<dbReference type="GO" id="GO:0009236">
    <property type="term" value="P:cobalamin biosynthetic process"/>
    <property type="evidence" value="ECO:0007669"/>
    <property type="project" value="InterPro"/>
</dbReference>
<dbReference type="Pfam" id="PF01890">
    <property type="entry name" value="CbiG_C"/>
    <property type="match status" value="1"/>
</dbReference>
<dbReference type="EMBL" id="SMAA01000017">
    <property type="protein sequence ID" value="TCS77250.1"/>
    <property type="molecule type" value="Genomic_DNA"/>
</dbReference>
<evidence type="ECO:0000313" key="5">
    <source>
        <dbReference type="EMBL" id="TCS77250.1"/>
    </source>
</evidence>
<dbReference type="GO" id="GO:0016829">
    <property type="term" value="F:lyase activity"/>
    <property type="evidence" value="ECO:0007669"/>
    <property type="project" value="UniProtKB-KW"/>
</dbReference>
<dbReference type="Pfam" id="PF11760">
    <property type="entry name" value="CbiG_N"/>
    <property type="match status" value="1"/>
</dbReference>
<comment type="caution">
    <text evidence="5">The sequence shown here is derived from an EMBL/GenBank/DDBJ whole genome shotgun (WGS) entry which is preliminary data.</text>
</comment>
<dbReference type="PANTHER" id="PTHR37477">
    <property type="entry name" value="COBALT-PRECORRIN-5A HYDROLASE"/>
    <property type="match status" value="1"/>
</dbReference>
<evidence type="ECO:0000259" key="4">
    <source>
        <dbReference type="Pfam" id="PF11761"/>
    </source>
</evidence>
<dbReference type="Proteomes" id="UP000295188">
    <property type="component" value="Unassembled WGS sequence"/>
</dbReference>
<dbReference type="SUPFAM" id="SSF159672">
    <property type="entry name" value="CbiG N-terminal domain-like"/>
    <property type="match status" value="1"/>
</dbReference>
<name>A0A4R3K3I5_9FIRM</name>
<evidence type="ECO:0000313" key="6">
    <source>
        <dbReference type="Proteomes" id="UP000295188"/>
    </source>
</evidence>
<dbReference type="PANTHER" id="PTHR37477:SF1">
    <property type="entry name" value="COBALT-PRECORRIN-5A HYDROLASE"/>
    <property type="match status" value="1"/>
</dbReference>
<feature type="domain" description="CobE/GbiG C-terminal" evidence="2">
    <location>
        <begin position="229"/>
        <end position="348"/>
    </location>
</feature>
<dbReference type="InterPro" id="IPR002750">
    <property type="entry name" value="CobE/GbiG_C"/>
</dbReference>
<dbReference type="OrthoDB" id="9781023at2"/>
<keyword evidence="1" id="KW-0472">Membrane</keyword>
<reference evidence="5 6" key="1">
    <citation type="submission" date="2019-03" db="EMBL/GenBank/DDBJ databases">
        <title>Genomic Encyclopedia of Type Strains, Phase IV (KMG-IV): sequencing the most valuable type-strain genomes for metagenomic binning, comparative biology and taxonomic classification.</title>
        <authorList>
            <person name="Goeker M."/>
        </authorList>
    </citation>
    <scope>NUCLEOTIDE SEQUENCE [LARGE SCALE GENOMIC DNA]</scope>
    <source>
        <strain evidence="5 6">DSM 20467</strain>
    </source>
</reference>
<keyword evidence="5" id="KW-0456">Lyase</keyword>
<organism evidence="5 6">
    <name type="scientific">Pectinatus cerevisiiphilus</name>
    <dbReference type="NCBI Taxonomy" id="86956"/>
    <lineage>
        <taxon>Bacteria</taxon>
        <taxon>Bacillati</taxon>
        <taxon>Bacillota</taxon>
        <taxon>Negativicutes</taxon>
        <taxon>Selenomonadales</taxon>
        <taxon>Selenomonadaceae</taxon>
        <taxon>Pectinatus</taxon>
    </lineage>
</organism>
<keyword evidence="1" id="KW-1133">Transmembrane helix</keyword>
<keyword evidence="1" id="KW-0812">Transmembrane</keyword>
<dbReference type="InterPro" id="IPR036518">
    <property type="entry name" value="CobE/GbiG_C_sf"/>
</dbReference>
<gene>
    <name evidence="5" type="ORF">EDC37_11722</name>
</gene>
<dbReference type="Pfam" id="PF11761">
    <property type="entry name" value="CbiG_mid"/>
    <property type="match status" value="1"/>
</dbReference>
<dbReference type="Gene3D" id="3.40.50.11220">
    <property type="match status" value="1"/>
</dbReference>
<evidence type="ECO:0000259" key="3">
    <source>
        <dbReference type="Pfam" id="PF11760"/>
    </source>
</evidence>
<dbReference type="Gene3D" id="3.30.420.180">
    <property type="entry name" value="CobE/GbiG C-terminal domain"/>
    <property type="match status" value="1"/>
</dbReference>
<accession>A0A4R3K3I5</accession>
<feature type="domain" description="Cobalamin biosynthesis central region" evidence="4">
    <location>
        <begin position="137"/>
        <end position="181"/>
    </location>
</feature>
<dbReference type="AlphaFoldDB" id="A0A4R3K3I5"/>
<evidence type="ECO:0000259" key="2">
    <source>
        <dbReference type="Pfam" id="PF01890"/>
    </source>
</evidence>
<protein>
    <submittedName>
        <fullName evidence="5">Cobalt-precorrin 5A acetaldehyde-lyase</fullName>
    </submittedName>
</protein>
<sequence length="351" mass="38615">MRYAIIAITANGALLAEKLHRLLNGDGTVYGKASKYDKSLPFIPFNRMSEIMPEVFSRYDAIIFFCATGIVVRMIAPYIIKKDVDPAIIVIDEQGHHVISLLSGHLGGANALTKNIASLLGAIPVITTATDVRGIKAPDDIARELGFSVSPLENVKTINTALLSGQSVNYYIDKNLPHSTYFLTMLKEREINAAILNTNELDDCPKPLVLLTAKPINQKGVLCFLRHRLIAGIGCRRGTTQQQIEACLKKACSFINYDIDEVVLITSTAVKADEEGILLTARKYAIPVKFWDNTALQESIIRYDLHESAFVKKQIGVGNVCEAAALTGGKRKLILNKTKFEKVTVALAWEK</sequence>
<dbReference type="InterPro" id="IPR038029">
    <property type="entry name" value="GbiG_N_sf"/>
</dbReference>